<dbReference type="AlphaFoldDB" id="A0A0D2FSL2"/>
<organism evidence="9">
    <name type="scientific">Cladophialophora bantiana (strain ATCC 10958 / CBS 173.52 / CDC B-1940 / NIH 8579)</name>
    <name type="common">Xylohypha bantiana</name>
    <dbReference type="NCBI Taxonomy" id="1442370"/>
    <lineage>
        <taxon>Eukaryota</taxon>
        <taxon>Fungi</taxon>
        <taxon>Dikarya</taxon>
        <taxon>Ascomycota</taxon>
        <taxon>Pezizomycotina</taxon>
        <taxon>Eurotiomycetes</taxon>
        <taxon>Chaetothyriomycetidae</taxon>
        <taxon>Chaetothyriales</taxon>
        <taxon>Herpotrichiellaceae</taxon>
        <taxon>Cladophialophora</taxon>
    </lineage>
</organism>
<evidence type="ECO:0000256" key="4">
    <source>
        <dbReference type="ARBA" id="ARBA00023136"/>
    </source>
</evidence>
<comment type="similarity">
    <text evidence="5">Belongs to the SAT4 family.</text>
</comment>
<evidence type="ECO:0000256" key="6">
    <source>
        <dbReference type="SAM" id="MobiDB-lite"/>
    </source>
</evidence>
<feature type="domain" description="Rhodopsin" evidence="8">
    <location>
        <begin position="34"/>
        <end position="272"/>
    </location>
</feature>
<dbReference type="HOGENOM" id="CLU_028200_0_2_1"/>
<evidence type="ECO:0000256" key="7">
    <source>
        <dbReference type="SAM" id="Phobius"/>
    </source>
</evidence>
<dbReference type="PANTHER" id="PTHR33048">
    <property type="entry name" value="PTH11-LIKE INTEGRAL MEMBRANE PROTEIN (AFU_ORTHOLOGUE AFUA_5G11245)"/>
    <property type="match status" value="1"/>
</dbReference>
<comment type="subcellular location">
    <subcellularLocation>
        <location evidence="1">Membrane</location>
        <topology evidence="1">Multi-pass membrane protein</topology>
    </subcellularLocation>
</comment>
<dbReference type="PANTHER" id="PTHR33048:SF47">
    <property type="entry name" value="INTEGRAL MEMBRANE PROTEIN-RELATED"/>
    <property type="match status" value="1"/>
</dbReference>
<keyword evidence="3 7" id="KW-1133">Transmembrane helix</keyword>
<dbReference type="InterPro" id="IPR052337">
    <property type="entry name" value="SAT4-like"/>
</dbReference>
<gene>
    <name evidence="9" type="ORF">Z519_09693</name>
</gene>
<evidence type="ECO:0000256" key="3">
    <source>
        <dbReference type="ARBA" id="ARBA00022989"/>
    </source>
</evidence>
<keyword evidence="2 7" id="KW-0812">Transmembrane</keyword>
<dbReference type="VEuPathDB" id="FungiDB:Z519_09693"/>
<accession>A0A0D2FSL2</accession>
<feature type="transmembrane region" description="Helical" evidence="7">
    <location>
        <begin position="49"/>
        <end position="74"/>
    </location>
</feature>
<feature type="transmembrane region" description="Helical" evidence="7">
    <location>
        <begin position="16"/>
        <end position="37"/>
    </location>
</feature>
<dbReference type="GeneID" id="27702621"/>
<evidence type="ECO:0000313" key="9">
    <source>
        <dbReference type="EMBL" id="KIW89537.1"/>
    </source>
</evidence>
<feature type="region of interest" description="Disordered" evidence="6">
    <location>
        <begin position="297"/>
        <end position="324"/>
    </location>
</feature>
<protein>
    <recommendedName>
        <fullName evidence="8">Rhodopsin domain-containing protein</fullName>
    </recommendedName>
</protein>
<feature type="transmembrane region" description="Helical" evidence="7">
    <location>
        <begin position="173"/>
        <end position="197"/>
    </location>
</feature>
<name>A0A0D2FSL2_CLAB1</name>
<feature type="transmembrane region" description="Helical" evidence="7">
    <location>
        <begin position="209"/>
        <end position="229"/>
    </location>
</feature>
<sequence>MKTAAGLPPNPHGQQLANVSIIMCTIAGFLVICRLLVRFLIHRRTGWDDYTLVVSLALAIGMTVCFNMEVYYGMGLHTKQLDGHSDLKILAFEWLWIAQLLYKFANGMTKITIVLLYLRIFPTRNFKILAWTVIGYVVAYCTAAVCTSIWQCDPVSKAWKKTLPGHCIDIGKLWYANSVLTIVADLILIAMPVNQIVRLKLPLSQKLGLIFVFSLGVFVMACTIIRCVMLGPTTSQKDSVYYQAQSNSWTFLEVDVSIICAALPILKSPLQRLLPQIFGIKSSSAKSDIYYKGNAQKLSDRGPDIPMNNRAGRPKGPYSDAASDEEQILESRGGIMKTTKVTLEYEEAEISKGLANRKPNHGTFDFGLEN</sequence>
<dbReference type="GO" id="GO:0016020">
    <property type="term" value="C:membrane"/>
    <property type="evidence" value="ECO:0007669"/>
    <property type="project" value="UniProtKB-SubCell"/>
</dbReference>
<feature type="transmembrane region" description="Helical" evidence="7">
    <location>
        <begin position="128"/>
        <end position="150"/>
    </location>
</feature>
<evidence type="ECO:0000256" key="5">
    <source>
        <dbReference type="ARBA" id="ARBA00038359"/>
    </source>
</evidence>
<evidence type="ECO:0000259" key="8">
    <source>
        <dbReference type="Pfam" id="PF20684"/>
    </source>
</evidence>
<dbReference type="OrthoDB" id="444631at2759"/>
<dbReference type="InterPro" id="IPR049326">
    <property type="entry name" value="Rhodopsin_dom_fungi"/>
</dbReference>
<proteinExistence type="inferred from homology"/>
<reference evidence="9" key="1">
    <citation type="submission" date="2015-01" db="EMBL/GenBank/DDBJ databases">
        <title>The Genome Sequence of Cladophialophora bantiana CBS 173.52.</title>
        <authorList>
            <consortium name="The Broad Institute Genomics Platform"/>
            <person name="Cuomo C."/>
            <person name="de Hoog S."/>
            <person name="Gorbushina A."/>
            <person name="Stielow B."/>
            <person name="Teixiera M."/>
            <person name="Abouelleil A."/>
            <person name="Chapman S.B."/>
            <person name="Priest M."/>
            <person name="Young S.K."/>
            <person name="Wortman J."/>
            <person name="Nusbaum C."/>
            <person name="Birren B."/>
        </authorList>
    </citation>
    <scope>NUCLEOTIDE SEQUENCE [LARGE SCALE GENOMIC DNA]</scope>
    <source>
        <strain evidence="9">CBS 173.52</strain>
    </source>
</reference>
<evidence type="ECO:0000256" key="2">
    <source>
        <dbReference type="ARBA" id="ARBA00022692"/>
    </source>
</evidence>
<keyword evidence="4 7" id="KW-0472">Membrane</keyword>
<dbReference type="Pfam" id="PF20684">
    <property type="entry name" value="Fung_rhodopsin"/>
    <property type="match status" value="1"/>
</dbReference>
<dbReference type="RefSeq" id="XP_016616206.1">
    <property type="nucleotide sequence ID" value="XM_016767414.1"/>
</dbReference>
<dbReference type="EMBL" id="KN846995">
    <property type="protein sequence ID" value="KIW89537.1"/>
    <property type="molecule type" value="Genomic_DNA"/>
</dbReference>
<evidence type="ECO:0000256" key="1">
    <source>
        <dbReference type="ARBA" id="ARBA00004141"/>
    </source>
</evidence>